<evidence type="ECO:0000256" key="5">
    <source>
        <dbReference type="ARBA" id="ARBA00022692"/>
    </source>
</evidence>
<evidence type="ECO:0000313" key="15">
    <source>
        <dbReference type="Proteomes" id="UP000019678"/>
    </source>
</evidence>
<keyword evidence="9" id="KW-0472">Membrane</keyword>
<keyword evidence="7" id="KW-1133">Transmembrane helix</keyword>
<keyword evidence="5" id="KW-0812">Transmembrane</keyword>
<reference evidence="14 15" key="1">
    <citation type="submission" date="2013-05" db="EMBL/GenBank/DDBJ databases">
        <title>Genome assembly of Chondromyces apiculatus DSM 436.</title>
        <authorList>
            <person name="Sharma G."/>
            <person name="Khatri I."/>
            <person name="Kaur C."/>
            <person name="Mayilraj S."/>
            <person name="Subramanian S."/>
        </authorList>
    </citation>
    <scope>NUCLEOTIDE SEQUENCE [LARGE SCALE GENOMIC DNA]</scope>
    <source>
        <strain evidence="14 15">DSM 436</strain>
    </source>
</reference>
<evidence type="ECO:0000256" key="8">
    <source>
        <dbReference type="ARBA" id="ARBA00023098"/>
    </source>
</evidence>
<evidence type="ECO:0000256" key="2">
    <source>
        <dbReference type="ARBA" id="ARBA00010358"/>
    </source>
</evidence>
<dbReference type="EMBL" id="ASRX01000137">
    <property type="protein sequence ID" value="EYF00075.1"/>
    <property type="molecule type" value="Genomic_DNA"/>
</dbReference>
<evidence type="ECO:0000256" key="7">
    <source>
        <dbReference type="ARBA" id="ARBA00022989"/>
    </source>
</evidence>
<comment type="subcellular location">
    <subcellularLocation>
        <location evidence="1">Cell inner membrane</location>
        <topology evidence="1">Single-pass membrane protein</topology>
        <orientation evidence="1">Periplasmic side</orientation>
    </subcellularLocation>
</comment>
<name>A0A017SU24_9BACT</name>
<keyword evidence="15" id="KW-1185">Reference proteome</keyword>
<organism evidence="14 15">
    <name type="scientific">Chondromyces apiculatus DSM 436</name>
    <dbReference type="NCBI Taxonomy" id="1192034"/>
    <lineage>
        <taxon>Bacteria</taxon>
        <taxon>Pseudomonadati</taxon>
        <taxon>Myxococcota</taxon>
        <taxon>Polyangia</taxon>
        <taxon>Polyangiales</taxon>
        <taxon>Polyangiaceae</taxon>
        <taxon>Chondromyces</taxon>
    </lineage>
</organism>
<keyword evidence="3" id="KW-1003">Cell membrane</keyword>
<feature type="compositionally biased region" description="Low complexity" evidence="13">
    <location>
        <begin position="53"/>
        <end position="74"/>
    </location>
</feature>
<dbReference type="OrthoDB" id="5524157at2"/>
<comment type="similarity">
    <text evidence="2">Belongs to the lipase chaperone family.</text>
</comment>
<dbReference type="GO" id="GO:0016042">
    <property type="term" value="P:lipid catabolic process"/>
    <property type="evidence" value="ECO:0007669"/>
    <property type="project" value="UniProtKB-KW"/>
</dbReference>
<gene>
    <name evidence="14" type="ORF">CAP_1397</name>
</gene>
<evidence type="ECO:0000313" key="14">
    <source>
        <dbReference type="EMBL" id="EYF00075.1"/>
    </source>
</evidence>
<evidence type="ECO:0000256" key="10">
    <source>
        <dbReference type="ARBA" id="ARBA00023186"/>
    </source>
</evidence>
<evidence type="ECO:0000256" key="6">
    <source>
        <dbReference type="ARBA" id="ARBA00022963"/>
    </source>
</evidence>
<evidence type="ECO:0000256" key="4">
    <source>
        <dbReference type="ARBA" id="ARBA00022519"/>
    </source>
</evidence>
<proteinExistence type="inferred from homology"/>
<dbReference type="GO" id="GO:0006457">
    <property type="term" value="P:protein folding"/>
    <property type="evidence" value="ECO:0007669"/>
    <property type="project" value="InterPro"/>
</dbReference>
<dbReference type="eggNOG" id="COG5380">
    <property type="taxonomic scope" value="Bacteria"/>
</dbReference>
<evidence type="ECO:0000256" key="12">
    <source>
        <dbReference type="ARBA" id="ARBA00031542"/>
    </source>
</evidence>
<dbReference type="Pfam" id="PF03280">
    <property type="entry name" value="Lipase_chap"/>
    <property type="match status" value="1"/>
</dbReference>
<evidence type="ECO:0000256" key="11">
    <source>
        <dbReference type="ARBA" id="ARBA00030948"/>
    </source>
</evidence>
<evidence type="ECO:0000256" key="1">
    <source>
        <dbReference type="ARBA" id="ARBA00004383"/>
    </source>
</evidence>
<dbReference type="GO" id="GO:0051082">
    <property type="term" value="F:unfolded protein binding"/>
    <property type="evidence" value="ECO:0007669"/>
    <property type="project" value="InterPro"/>
</dbReference>
<comment type="caution">
    <text evidence="14">The sequence shown here is derived from an EMBL/GenBank/DDBJ whole genome shotgun (WGS) entry which is preliminary data.</text>
</comment>
<dbReference type="GO" id="GO:0005886">
    <property type="term" value="C:plasma membrane"/>
    <property type="evidence" value="ECO:0007669"/>
    <property type="project" value="UniProtKB-SubCell"/>
</dbReference>
<dbReference type="HAMAP" id="MF_00790">
    <property type="entry name" value="Lipase_chap"/>
    <property type="match status" value="1"/>
</dbReference>
<dbReference type="RefSeq" id="WP_156041675.1">
    <property type="nucleotide sequence ID" value="NZ_ASRX01000137.1"/>
</dbReference>
<dbReference type="InterPro" id="IPR004961">
    <property type="entry name" value="Lipase_chaperone"/>
</dbReference>
<keyword evidence="4" id="KW-0997">Cell inner membrane</keyword>
<dbReference type="AlphaFoldDB" id="A0A017SU24"/>
<dbReference type="Proteomes" id="UP000019678">
    <property type="component" value="Unassembled WGS sequence"/>
</dbReference>
<evidence type="ECO:0000256" key="9">
    <source>
        <dbReference type="ARBA" id="ARBA00023136"/>
    </source>
</evidence>
<dbReference type="SUPFAM" id="SSF158855">
    <property type="entry name" value="Lipase chaperone-like"/>
    <property type="match status" value="1"/>
</dbReference>
<accession>A0A017SU24</accession>
<feature type="region of interest" description="Disordered" evidence="13">
    <location>
        <begin position="24"/>
        <end position="79"/>
    </location>
</feature>
<dbReference type="STRING" id="1192034.CAP_1397"/>
<keyword evidence="10" id="KW-0143">Chaperone</keyword>
<keyword evidence="6" id="KW-0442">Lipid degradation</keyword>
<protein>
    <recommendedName>
        <fullName evidence="11">Lipase helper protein</fullName>
    </recommendedName>
    <alternativeName>
        <fullName evidence="12">Lipase modulator</fullName>
    </alternativeName>
</protein>
<evidence type="ECO:0000256" key="3">
    <source>
        <dbReference type="ARBA" id="ARBA00022475"/>
    </source>
</evidence>
<evidence type="ECO:0000256" key="13">
    <source>
        <dbReference type="SAM" id="MobiDB-lite"/>
    </source>
</evidence>
<keyword evidence="8" id="KW-0443">Lipid metabolism</keyword>
<sequence>MKTRWQGATLGGVAVAGALALWLRGSDGAPPPSPGPRRPEAAATAGRPEAPRARPVSSTAAAPAAPSPGEAAAANLPRSLQGTEIDDALRVDDRGRLVLGPEVIRFFNYFLSATGEETDATLRARVLAAIHERLEDPAASQAEKLFEKYLAMREASRSLSGDLEKEAEPSARLESIRRLRREHFSEDEAEALFGAEEQESAVAAAQSEVMRDGSLSEQERQAKLDALANQLPEQAREARAASRLPAEQFAEEEAMRAAGATAAELHQHRLATVGPEAAERLRTLDQQRSDWEQRLDAFRAARAKVADATADPDARQVAVLSLLERSFSPPEQLRARAILKMRGEPIEM</sequence>